<accession>A0A1X1BZA8</accession>
<dbReference type="EMBL" id="MLFN01000009">
    <property type="protein sequence ID" value="ORM54378.1"/>
    <property type="molecule type" value="Genomic_DNA"/>
</dbReference>
<reference evidence="1 2" key="1">
    <citation type="journal article" date="2017" name="Antonie Van Leeuwenhoek">
        <title>Phylogenomic resolution of the bacterial genus Pantoea and its relationship with Erwinia and Tatumella.</title>
        <authorList>
            <person name="Palmer M."/>
            <person name="Steenkamp E.T."/>
            <person name="Coetzee M.P."/>
            <person name="Chan W.Y."/>
            <person name="van Zyl E."/>
            <person name="De Maayer P."/>
            <person name="Coutinho T.A."/>
            <person name="Blom J."/>
            <person name="Smits T.H."/>
            <person name="Duffy B."/>
            <person name="Venter S.N."/>
        </authorList>
    </citation>
    <scope>NUCLEOTIDE SEQUENCE [LARGE SCALE GENOMIC DNA]</scope>
    <source>
        <strain evidence="1 2">LMG 24534</strain>
    </source>
</reference>
<sequence>MREYPQSGERWQHSQGWTVTILRFTDAPASVASVNPEFSHEVLYRYDSDGQVTSSPLAWFQENYTRLAGAPHRLTALTGGSGGFSPFNLHPTVKYERWRERAAQQPAEPDDGHYSKFL</sequence>
<dbReference type="OrthoDB" id="6472988at2"/>
<evidence type="ECO:0000313" key="2">
    <source>
        <dbReference type="Proteomes" id="UP000193933"/>
    </source>
</evidence>
<evidence type="ECO:0000313" key="1">
    <source>
        <dbReference type="EMBL" id="ORM54378.1"/>
    </source>
</evidence>
<dbReference type="RefSeq" id="WP_094119890.1">
    <property type="nucleotide sequence ID" value="NZ_MLFN01000009.1"/>
</dbReference>
<comment type="caution">
    <text evidence="1">The sequence shown here is derived from an EMBL/GenBank/DDBJ whole genome shotgun (WGS) entry which is preliminary data.</text>
</comment>
<name>A0A1X1BZA8_9GAMM</name>
<gene>
    <name evidence="1" type="ORF">HA41_05145</name>
</gene>
<organism evidence="1 2">
    <name type="scientific">Pantoea conspicua</name>
    <dbReference type="NCBI Taxonomy" id="472705"/>
    <lineage>
        <taxon>Bacteria</taxon>
        <taxon>Pseudomonadati</taxon>
        <taxon>Pseudomonadota</taxon>
        <taxon>Gammaproteobacteria</taxon>
        <taxon>Enterobacterales</taxon>
        <taxon>Erwiniaceae</taxon>
        <taxon>Pantoea</taxon>
    </lineage>
</organism>
<proteinExistence type="predicted"/>
<dbReference type="AlphaFoldDB" id="A0A1X1BZA8"/>
<keyword evidence="2" id="KW-1185">Reference proteome</keyword>
<protein>
    <submittedName>
        <fullName evidence="1">Uncharacterized protein</fullName>
    </submittedName>
</protein>
<dbReference type="Proteomes" id="UP000193933">
    <property type="component" value="Unassembled WGS sequence"/>
</dbReference>